<sequence length="70" mass="7585">DLDPDSEIVVSAPPDSVSKFERFDLATIVQSPPPTTVNLGSASPPQSFSGPRVITAEWTSRFDDAFHKLL</sequence>
<accession>A0A392VQQ4</accession>
<reference evidence="2 3" key="1">
    <citation type="journal article" date="2018" name="Front. Plant Sci.">
        <title>Red Clover (Trifolium pratense) and Zigzag Clover (T. medium) - A Picture of Genomic Similarities and Differences.</title>
        <authorList>
            <person name="Dluhosova J."/>
            <person name="Istvanek J."/>
            <person name="Nedelnik J."/>
            <person name="Repkova J."/>
        </authorList>
    </citation>
    <scope>NUCLEOTIDE SEQUENCE [LARGE SCALE GENOMIC DNA]</scope>
    <source>
        <strain evidence="3">cv. 10/8</strain>
        <tissue evidence="2">Leaf</tissue>
    </source>
</reference>
<protein>
    <submittedName>
        <fullName evidence="2">Uncharacterized protein</fullName>
    </submittedName>
</protein>
<dbReference type="AlphaFoldDB" id="A0A392VQQ4"/>
<dbReference type="Proteomes" id="UP000265520">
    <property type="component" value="Unassembled WGS sequence"/>
</dbReference>
<name>A0A392VQQ4_9FABA</name>
<comment type="caution">
    <text evidence="2">The sequence shown here is derived from an EMBL/GenBank/DDBJ whole genome shotgun (WGS) entry which is preliminary data.</text>
</comment>
<organism evidence="2 3">
    <name type="scientific">Trifolium medium</name>
    <dbReference type="NCBI Taxonomy" id="97028"/>
    <lineage>
        <taxon>Eukaryota</taxon>
        <taxon>Viridiplantae</taxon>
        <taxon>Streptophyta</taxon>
        <taxon>Embryophyta</taxon>
        <taxon>Tracheophyta</taxon>
        <taxon>Spermatophyta</taxon>
        <taxon>Magnoliopsida</taxon>
        <taxon>eudicotyledons</taxon>
        <taxon>Gunneridae</taxon>
        <taxon>Pentapetalae</taxon>
        <taxon>rosids</taxon>
        <taxon>fabids</taxon>
        <taxon>Fabales</taxon>
        <taxon>Fabaceae</taxon>
        <taxon>Papilionoideae</taxon>
        <taxon>50 kb inversion clade</taxon>
        <taxon>NPAAA clade</taxon>
        <taxon>Hologalegina</taxon>
        <taxon>IRL clade</taxon>
        <taxon>Trifolieae</taxon>
        <taxon>Trifolium</taxon>
    </lineage>
</organism>
<feature type="region of interest" description="Disordered" evidence="1">
    <location>
        <begin position="31"/>
        <end position="50"/>
    </location>
</feature>
<keyword evidence="3" id="KW-1185">Reference proteome</keyword>
<feature type="non-terminal residue" evidence="2">
    <location>
        <position position="1"/>
    </location>
</feature>
<feature type="non-terminal residue" evidence="2">
    <location>
        <position position="70"/>
    </location>
</feature>
<proteinExistence type="predicted"/>
<feature type="compositionally biased region" description="Polar residues" evidence="1">
    <location>
        <begin position="36"/>
        <end position="49"/>
    </location>
</feature>
<dbReference type="EMBL" id="LXQA011216549">
    <property type="protein sequence ID" value="MCI89321.1"/>
    <property type="molecule type" value="Genomic_DNA"/>
</dbReference>
<evidence type="ECO:0000256" key="1">
    <source>
        <dbReference type="SAM" id="MobiDB-lite"/>
    </source>
</evidence>
<evidence type="ECO:0000313" key="3">
    <source>
        <dbReference type="Proteomes" id="UP000265520"/>
    </source>
</evidence>
<evidence type="ECO:0000313" key="2">
    <source>
        <dbReference type="EMBL" id="MCI89321.1"/>
    </source>
</evidence>